<dbReference type="OrthoDB" id="9797743at2"/>
<dbReference type="EMBL" id="QQTP01000008">
    <property type="protein sequence ID" value="RDJ23733.1"/>
    <property type="molecule type" value="Genomic_DNA"/>
</dbReference>
<gene>
    <name evidence="5" type="ORF">DWE98_16465</name>
</gene>
<dbReference type="Proteomes" id="UP000255207">
    <property type="component" value="Unassembled WGS sequence"/>
</dbReference>
<dbReference type="InterPro" id="IPR036412">
    <property type="entry name" value="HAD-like_sf"/>
</dbReference>
<dbReference type="PANTHER" id="PTHR43434">
    <property type="entry name" value="PHOSPHOGLYCOLATE PHOSPHATASE"/>
    <property type="match status" value="1"/>
</dbReference>
<dbReference type="SFLD" id="SFLDG01129">
    <property type="entry name" value="C1.5:_HAD__Beta-PGM__Phosphata"/>
    <property type="match status" value="1"/>
</dbReference>
<evidence type="ECO:0000313" key="5">
    <source>
        <dbReference type="EMBL" id="RDJ23733.1"/>
    </source>
</evidence>
<dbReference type="Gene3D" id="1.10.150.240">
    <property type="entry name" value="Putative phosphatase, domain 2"/>
    <property type="match status" value="1"/>
</dbReference>
<dbReference type="InterPro" id="IPR050155">
    <property type="entry name" value="HAD-like_hydrolase_sf"/>
</dbReference>
<dbReference type="GO" id="GO:0006281">
    <property type="term" value="P:DNA repair"/>
    <property type="evidence" value="ECO:0007669"/>
    <property type="project" value="TreeGrafter"/>
</dbReference>
<evidence type="ECO:0000256" key="1">
    <source>
        <dbReference type="ARBA" id="ARBA00000830"/>
    </source>
</evidence>
<dbReference type="EC" id="3.1.3.18" evidence="4"/>
<sequence>MSCPGAIRGLLFDKDGTLLDYAASWPPINREAGLLAARGDTALATELLRLGGVDPATGLALPDSVLAIGNTLELAEAWHAGGSPLAFAELVLALDALFQGAVGRMVPVCHLGELFGRLHGNGFVLGIASNDSIAAVTATAAHFGIADKLAFMTGYDSGDGAKPEAGMALAFCAATGLDPAEIAMIGDSRHDMEMGRAAGAGLRIGVLTGAGTRETLEPISDLCLDSISELEIALSQR</sequence>
<dbReference type="RefSeq" id="WP_114830358.1">
    <property type="nucleotide sequence ID" value="NZ_QQTO01000035.1"/>
</dbReference>
<comment type="pathway">
    <text evidence="2">Organic acid metabolism; glycolate biosynthesis; glycolate from 2-phosphoglycolate: step 1/1.</text>
</comment>
<dbReference type="Gene3D" id="3.40.50.1000">
    <property type="entry name" value="HAD superfamily/HAD-like"/>
    <property type="match status" value="1"/>
</dbReference>
<dbReference type="PANTHER" id="PTHR43434:SF1">
    <property type="entry name" value="PHOSPHOGLYCOLATE PHOSPHATASE"/>
    <property type="match status" value="1"/>
</dbReference>
<keyword evidence="6" id="KW-1185">Reference proteome</keyword>
<dbReference type="InterPro" id="IPR023198">
    <property type="entry name" value="PGP-like_dom2"/>
</dbReference>
<dbReference type="AlphaFoldDB" id="A0A370L4E3"/>
<accession>A0A370L4E3</accession>
<dbReference type="InterPro" id="IPR006439">
    <property type="entry name" value="HAD-SF_hydro_IA"/>
</dbReference>
<evidence type="ECO:0000256" key="4">
    <source>
        <dbReference type="ARBA" id="ARBA00013078"/>
    </source>
</evidence>
<comment type="catalytic activity">
    <reaction evidence="1">
        <text>2-phosphoglycolate + H2O = glycolate + phosphate</text>
        <dbReference type="Rhea" id="RHEA:14369"/>
        <dbReference type="ChEBI" id="CHEBI:15377"/>
        <dbReference type="ChEBI" id="CHEBI:29805"/>
        <dbReference type="ChEBI" id="CHEBI:43474"/>
        <dbReference type="ChEBI" id="CHEBI:58033"/>
        <dbReference type="EC" id="3.1.3.18"/>
    </reaction>
</comment>
<name>A0A370L4E3_9HYPH</name>
<evidence type="ECO:0000313" key="6">
    <source>
        <dbReference type="Proteomes" id="UP000255207"/>
    </source>
</evidence>
<evidence type="ECO:0000256" key="2">
    <source>
        <dbReference type="ARBA" id="ARBA00004818"/>
    </source>
</evidence>
<comment type="similarity">
    <text evidence="3">Belongs to the HAD-like hydrolase superfamily. CbbY/CbbZ/Gph/YieH family.</text>
</comment>
<evidence type="ECO:0000256" key="3">
    <source>
        <dbReference type="ARBA" id="ARBA00006171"/>
    </source>
</evidence>
<dbReference type="GO" id="GO:0005829">
    <property type="term" value="C:cytosol"/>
    <property type="evidence" value="ECO:0007669"/>
    <property type="project" value="TreeGrafter"/>
</dbReference>
<keyword evidence="5" id="KW-0378">Hydrolase</keyword>
<dbReference type="NCBIfam" id="TIGR01549">
    <property type="entry name" value="HAD-SF-IA-v1"/>
    <property type="match status" value="1"/>
</dbReference>
<dbReference type="GO" id="GO:0008967">
    <property type="term" value="F:phosphoglycolate phosphatase activity"/>
    <property type="evidence" value="ECO:0007669"/>
    <property type="project" value="UniProtKB-EC"/>
</dbReference>
<dbReference type="SUPFAM" id="SSF56784">
    <property type="entry name" value="HAD-like"/>
    <property type="match status" value="1"/>
</dbReference>
<dbReference type="Pfam" id="PF00702">
    <property type="entry name" value="Hydrolase"/>
    <property type="match status" value="1"/>
</dbReference>
<dbReference type="CDD" id="cd01427">
    <property type="entry name" value="HAD_like"/>
    <property type="match status" value="1"/>
</dbReference>
<protein>
    <recommendedName>
        <fullName evidence="4">phosphoglycolate phosphatase</fullName>
        <ecNumber evidence="4">3.1.3.18</ecNumber>
    </recommendedName>
</protein>
<proteinExistence type="inferred from homology"/>
<dbReference type="SFLD" id="SFLDS00003">
    <property type="entry name" value="Haloacid_Dehalogenase"/>
    <property type="match status" value="1"/>
</dbReference>
<reference evidence="6" key="1">
    <citation type="submission" date="2018-07" db="EMBL/GenBank/DDBJ databases">
        <authorList>
            <person name="Safronova V.I."/>
            <person name="Chirak E.R."/>
            <person name="Sazanova A.L."/>
        </authorList>
    </citation>
    <scope>NUCLEOTIDE SEQUENCE [LARGE SCALE GENOMIC DNA]</scope>
    <source>
        <strain evidence="6">RCAM04685</strain>
    </source>
</reference>
<dbReference type="InterPro" id="IPR023214">
    <property type="entry name" value="HAD_sf"/>
</dbReference>
<comment type="caution">
    <text evidence="5">The sequence shown here is derived from an EMBL/GenBank/DDBJ whole genome shotgun (WGS) entry which is preliminary data.</text>
</comment>
<organism evidence="5 6">
    <name type="scientific">Bosea caraganae</name>
    <dbReference type="NCBI Taxonomy" id="2763117"/>
    <lineage>
        <taxon>Bacteria</taxon>
        <taxon>Pseudomonadati</taxon>
        <taxon>Pseudomonadota</taxon>
        <taxon>Alphaproteobacteria</taxon>
        <taxon>Hyphomicrobiales</taxon>
        <taxon>Boseaceae</taxon>
        <taxon>Bosea</taxon>
    </lineage>
</organism>